<dbReference type="InterPro" id="IPR033561">
    <property type="entry name" value="FBF1"/>
</dbReference>
<feature type="compositionally biased region" description="Basic and acidic residues" evidence="1">
    <location>
        <begin position="461"/>
        <end position="478"/>
    </location>
</feature>
<feature type="compositionally biased region" description="Basic and acidic residues" evidence="1">
    <location>
        <begin position="327"/>
        <end position="341"/>
    </location>
</feature>
<evidence type="ECO:0000313" key="2">
    <source>
        <dbReference type="EMBL" id="CAB4017660.1"/>
    </source>
</evidence>
<evidence type="ECO:0000256" key="1">
    <source>
        <dbReference type="SAM" id="MobiDB-lite"/>
    </source>
</evidence>
<gene>
    <name evidence="2" type="ORF">PACLA_8A058195</name>
</gene>
<organism evidence="2 3">
    <name type="scientific">Paramuricea clavata</name>
    <name type="common">Red gorgonian</name>
    <name type="synonym">Violescent sea-whip</name>
    <dbReference type="NCBI Taxonomy" id="317549"/>
    <lineage>
        <taxon>Eukaryota</taxon>
        <taxon>Metazoa</taxon>
        <taxon>Cnidaria</taxon>
        <taxon>Anthozoa</taxon>
        <taxon>Octocorallia</taxon>
        <taxon>Malacalcyonacea</taxon>
        <taxon>Plexauridae</taxon>
        <taxon>Paramuricea</taxon>
    </lineage>
</organism>
<feature type="region of interest" description="Disordered" evidence="1">
    <location>
        <begin position="1"/>
        <end position="543"/>
    </location>
</feature>
<keyword evidence="3" id="KW-1185">Reference proteome</keyword>
<dbReference type="GO" id="GO:0097539">
    <property type="term" value="C:ciliary transition fiber"/>
    <property type="evidence" value="ECO:0007669"/>
    <property type="project" value="InterPro"/>
</dbReference>
<dbReference type="Proteomes" id="UP001152795">
    <property type="component" value="Unassembled WGS sequence"/>
</dbReference>
<feature type="compositionally biased region" description="Low complexity" evidence="1">
    <location>
        <begin position="227"/>
        <end position="238"/>
    </location>
</feature>
<feature type="compositionally biased region" description="Low complexity" evidence="1">
    <location>
        <begin position="1"/>
        <end position="19"/>
    </location>
</feature>
<feature type="compositionally biased region" description="Basic and acidic residues" evidence="1">
    <location>
        <begin position="118"/>
        <end position="135"/>
    </location>
</feature>
<feature type="compositionally biased region" description="Basic and acidic residues" evidence="1">
    <location>
        <begin position="404"/>
        <end position="414"/>
    </location>
</feature>
<feature type="non-terminal residue" evidence="2">
    <location>
        <position position="1"/>
    </location>
</feature>
<accession>A0A7D9IZH9</accession>
<dbReference type="PANTHER" id="PTHR33689">
    <property type="entry name" value="FAS-BINDING FACTOR 1"/>
    <property type="match status" value="1"/>
</dbReference>
<dbReference type="EMBL" id="CACRXK020009647">
    <property type="protein sequence ID" value="CAB4017660.1"/>
    <property type="molecule type" value="Genomic_DNA"/>
</dbReference>
<evidence type="ECO:0000313" key="3">
    <source>
        <dbReference type="Proteomes" id="UP001152795"/>
    </source>
</evidence>
<dbReference type="GO" id="GO:0005814">
    <property type="term" value="C:centriole"/>
    <property type="evidence" value="ECO:0007669"/>
    <property type="project" value="TreeGrafter"/>
</dbReference>
<dbReference type="GO" id="GO:0090162">
    <property type="term" value="P:establishment of epithelial cell polarity"/>
    <property type="evidence" value="ECO:0007669"/>
    <property type="project" value="InterPro"/>
</dbReference>
<dbReference type="GO" id="GO:0060271">
    <property type="term" value="P:cilium assembly"/>
    <property type="evidence" value="ECO:0007669"/>
    <property type="project" value="InterPro"/>
</dbReference>
<name>A0A7D9IZH9_PARCT</name>
<reference evidence="2" key="1">
    <citation type="submission" date="2020-04" db="EMBL/GenBank/DDBJ databases">
        <authorList>
            <person name="Alioto T."/>
            <person name="Alioto T."/>
            <person name="Gomez Garrido J."/>
        </authorList>
    </citation>
    <scope>NUCLEOTIDE SEQUENCE</scope>
    <source>
        <strain evidence="2">A484AB</strain>
    </source>
</reference>
<feature type="compositionally biased region" description="Basic and acidic residues" evidence="1">
    <location>
        <begin position="31"/>
        <end position="46"/>
    </location>
</feature>
<comment type="caution">
    <text evidence="2">The sequence shown here is derived from an EMBL/GenBank/DDBJ whole genome shotgun (WGS) entry which is preliminary data.</text>
</comment>
<proteinExistence type="predicted"/>
<feature type="compositionally biased region" description="Polar residues" evidence="1">
    <location>
        <begin position="480"/>
        <end position="504"/>
    </location>
</feature>
<sequence>MAGSLAGLDDLDSDLLGSLGRKKVTSPRNKPGKDSDTQDKHPDVRRRTSSGSLHRKGSVTPFSEEDEIGVLDNNLMLSDNDDNDDVLNSSMNSTTSKHRKVSPNKISPRVNLENMPEGDTKSKKPEKASRSKEVDFDSDSDLPGLDNKEAESAVKKKPSSKRRKAKKSDHGDLFGDDDDLPDLDSPAKSGKTKAASALDSLMGKKSKSSTPDTKKTKPATLDDFMAKVSTTSKTSPKSEIQSPVRSPSSEETFQFGGYMPSSAGRKSRGNTRPDSETGRRSVKFSDGLGLDDDMFSSKKRPSTAPGSRRKKDEPKDPLNNTFTASSNKDKADWLGLDDKTDSGNSGKAGVDKDEDLSPQTSLQGSKSSMSGDWLGLGDDVTDDQLNASLTPVKSPESDQGTVLPEKKQDDELSKMLDLVPNGAKNKSDSVDKSLFPWEGGKAPGRRRRRGTASSATQDGPDVLRNETESEKRTSEVPETKVQTKSTPQRASPVETSTPIQNQTPGKEFGPSVVPSFPGPQQPGRVSAPVSSDRTPFYGSDVGHVTPHQAGFNASQYRSELNKQNYEVELKGMIGKIHDVENEKYKVEMDMANRLAELETK</sequence>
<dbReference type="AlphaFoldDB" id="A0A7D9IZH9"/>
<dbReference type="PANTHER" id="PTHR33689:SF1">
    <property type="entry name" value="FAS-BINDING FACTOR 1"/>
    <property type="match status" value="1"/>
</dbReference>
<protein>
    <submittedName>
        <fullName evidence="2">Uncharacterized protein</fullName>
    </submittedName>
</protein>
<feature type="compositionally biased region" description="Polar residues" evidence="1">
    <location>
        <begin position="239"/>
        <end position="252"/>
    </location>
</feature>
<feature type="compositionally biased region" description="Basic residues" evidence="1">
    <location>
        <begin position="155"/>
        <end position="167"/>
    </location>
</feature>
<feature type="compositionally biased region" description="Polar residues" evidence="1">
    <location>
        <begin position="357"/>
        <end position="370"/>
    </location>
</feature>
<feature type="compositionally biased region" description="Basic residues" evidence="1">
    <location>
        <begin position="47"/>
        <end position="57"/>
    </location>
</feature>
<dbReference type="GO" id="GO:0036064">
    <property type="term" value="C:ciliary basal body"/>
    <property type="evidence" value="ECO:0007669"/>
    <property type="project" value="TreeGrafter"/>
</dbReference>